<accession>A0A1U7LLH0</accession>
<dbReference type="InterPro" id="IPR000542">
    <property type="entry name" value="Carn_acyl_trans"/>
</dbReference>
<keyword evidence="10" id="KW-0443">Lipid metabolism</keyword>
<evidence type="ECO:0000256" key="1">
    <source>
        <dbReference type="ARBA" id="ARBA00004275"/>
    </source>
</evidence>
<dbReference type="Gene3D" id="3.40.630.30">
    <property type="match status" value="1"/>
</dbReference>
<dbReference type="PROSITE" id="PS51186">
    <property type="entry name" value="GNAT"/>
    <property type="match status" value="1"/>
</dbReference>
<dbReference type="InterPro" id="IPR023213">
    <property type="entry name" value="CAT-like_dom_sf"/>
</dbReference>
<keyword evidence="12" id="KW-0472">Membrane</keyword>
<evidence type="ECO:0000256" key="10">
    <source>
        <dbReference type="ARBA" id="ARBA00023098"/>
    </source>
</evidence>
<evidence type="ECO:0000256" key="15">
    <source>
        <dbReference type="ARBA" id="ARBA00052702"/>
    </source>
</evidence>
<evidence type="ECO:0000256" key="20">
    <source>
        <dbReference type="RuleBase" id="RU003801"/>
    </source>
</evidence>
<dbReference type="FunFam" id="3.30.559.70:FF:000007">
    <property type="entry name" value="Carnitine O-acetyltransferase, mitochondrial"/>
    <property type="match status" value="1"/>
</dbReference>
<dbReference type="Gene3D" id="3.30.559.10">
    <property type="entry name" value="Chloramphenicol acetyltransferase-like domain"/>
    <property type="match status" value="1"/>
</dbReference>
<sequence>MLRFEAALPALPVPPLAESAAKYLQTVHPLLSPSEFAHTEAAVRSFVTPGGPGEQLQKRLQERSRDPKVSNWLAEWWDLNAYMAYRHPVVVFVSYFYAHKDDRRRRDQVDRAAAITTAALCFKKMVDEKSLEPEHMRGVPLSMESYKWMFNACRLPRATSDYSEIYDKSANKHIIVVRKNRFFAVQHDIDGKQLSTEELKSQFRNIMQAAGENQGPAIGALTSDNPSPDNKALLEKIQSASFLVCLDETAPVTLEERGRECWHGDGQNRFYDKPLQFIIFENGVSGFLGEHSMMDGTPTHRLNDYVCDVLFNNKVDHGSINRSLPPPKELKFTVTPQVSASIDQAKQNFKTLISEQDLRVQQYQGYGKAFIKKAKCSPDAYVQMIIQLAYYKMYGVSRPTYESAATRRFKLGRTETCRTVSDESVAFCKAMCDPNVSTKESIDLCRKAINAHVKYISDASEGKGVDRHLFGLKQLLKPDEPIPEIFSDPAYSYSSHWFLSTSQLSSEHFIGYGWGEVVADGYGIAYMINEDSINFNIVSKHLDNHRMQFYLKDAADELRVMFQSEMLKKAKFVSADIFYDQPPLSIFLPHNMSFTLREATVDDLVVIYNFIHDLAHYHDNARLEITKEQLREDLFTDNLAHVVLAEDEDGAIGFCLWHYAYSTWTGRVLHLEDLFVAPEKRGKGVGKAIFGYIGHIAKDHNCARVEFQVVDWNTKSIKFYEEVIGAKLHGEWKKMRIEGEELSSLYRFWKSTSSTLVNGSTPSIGNKE</sequence>
<dbReference type="EC" id="2.3.1.7" evidence="17"/>
<keyword evidence="11" id="KW-0496">Mitochondrion</keyword>
<evidence type="ECO:0000256" key="14">
    <source>
        <dbReference type="ARBA" id="ARBA00023315"/>
    </source>
</evidence>
<evidence type="ECO:0000313" key="23">
    <source>
        <dbReference type="Proteomes" id="UP000186594"/>
    </source>
</evidence>
<dbReference type="InterPro" id="IPR016181">
    <property type="entry name" value="Acyl_CoA_acyltransferase"/>
</dbReference>
<organism evidence="22 23">
    <name type="scientific">Neolecta irregularis (strain DAH-3)</name>
    <dbReference type="NCBI Taxonomy" id="1198029"/>
    <lineage>
        <taxon>Eukaryota</taxon>
        <taxon>Fungi</taxon>
        <taxon>Dikarya</taxon>
        <taxon>Ascomycota</taxon>
        <taxon>Taphrinomycotina</taxon>
        <taxon>Neolectales</taxon>
        <taxon>Neolectaceae</taxon>
        <taxon>Neolecta</taxon>
    </lineage>
</organism>
<dbReference type="OrthoDB" id="240216at2759"/>
<dbReference type="GO" id="GO:0005777">
    <property type="term" value="C:peroxisome"/>
    <property type="evidence" value="ECO:0007669"/>
    <property type="project" value="UniProtKB-SubCell"/>
</dbReference>
<gene>
    <name evidence="22" type="ORF">NEOLI_004457</name>
</gene>
<dbReference type="GO" id="GO:0005743">
    <property type="term" value="C:mitochondrial inner membrane"/>
    <property type="evidence" value="ECO:0007669"/>
    <property type="project" value="UniProtKB-SubCell"/>
</dbReference>
<keyword evidence="23" id="KW-1185">Reference proteome</keyword>
<evidence type="ECO:0000256" key="2">
    <source>
        <dbReference type="ARBA" id="ARBA00004443"/>
    </source>
</evidence>
<evidence type="ECO:0000256" key="8">
    <source>
        <dbReference type="ARBA" id="ARBA00022832"/>
    </source>
</evidence>
<keyword evidence="7" id="KW-0999">Mitochondrion inner membrane</keyword>
<dbReference type="InterPro" id="IPR000182">
    <property type="entry name" value="GNAT_dom"/>
</dbReference>
<evidence type="ECO:0000259" key="21">
    <source>
        <dbReference type="PROSITE" id="PS51186"/>
    </source>
</evidence>
<keyword evidence="5" id="KW-0813">Transport</keyword>
<comment type="similarity">
    <text evidence="4">Belongs to the acetyltransferase family.</text>
</comment>
<dbReference type="EMBL" id="LXFE01001530">
    <property type="protein sequence ID" value="OLL23497.1"/>
    <property type="molecule type" value="Genomic_DNA"/>
</dbReference>
<keyword evidence="8" id="KW-0276">Fatty acid metabolism</keyword>
<evidence type="ECO:0000256" key="19">
    <source>
        <dbReference type="PIRSR" id="PIRSR600542-1"/>
    </source>
</evidence>
<comment type="function">
    <text evidence="16">Carnitine acetylase is specific for short chain fatty acids. Carnitine acetylase seems to affect the flux through the pyruvate dehydrogenase complex. It may be involved as well in the transport of acetyl-CoA into mitochondria.</text>
</comment>
<keyword evidence="6 20" id="KW-0808">Transferase</keyword>
<comment type="caution">
    <text evidence="22">The sequence shown here is derived from an EMBL/GenBank/DDBJ whole genome shotgun (WGS) entry which is preliminary data.</text>
</comment>
<dbReference type="CDD" id="cd04301">
    <property type="entry name" value="NAT_SF"/>
    <property type="match status" value="1"/>
</dbReference>
<keyword evidence="14 20" id="KW-0012">Acyltransferase</keyword>
<evidence type="ECO:0000313" key="22">
    <source>
        <dbReference type="EMBL" id="OLL23497.1"/>
    </source>
</evidence>
<dbReference type="PROSITE" id="PS00439">
    <property type="entry name" value="ACYLTRANSF_C_1"/>
    <property type="match status" value="1"/>
</dbReference>
<name>A0A1U7LLH0_NEOID</name>
<dbReference type="InterPro" id="IPR039551">
    <property type="entry name" value="Cho/carn_acyl_trans"/>
</dbReference>
<dbReference type="InterPro" id="IPR042231">
    <property type="entry name" value="Cho/carn_acyl_trans_2"/>
</dbReference>
<evidence type="ECO:0000256" key="6">
    <source>
        <dbReference type="ARBA" id="ARBA00022679"/>
    </source>
</evidence>
<evidence type="ECO:0000256" key="3">
    <source>
        <dbReference type="ARBA" id="ARBA00005232"/>
    </source>
</evidence>
<dbReference type="FunFam" id="3.40.630.30:FF:000064">
    <property type="entry name" value="GNAT family acetyltransferase"/>
    <property type="match status" value="1"/>
</dbReference>
<evidence type="ECO:0000256" key="7">
    <source>
        <dbReference type="ARBA" id="ARBA00022792"/>
    </source>
</evidence>
<evidence type="ECO:0000256" key="16">
    <source>
        <dbReference type="ARBA" id="ARBA00053195"/>
    </source>
</evidence>
<dbReference type="Pfam" id="PF00583">
    <property type="entry name" value="Acetyltransf_1"/>
    <property type="match status" value="1"/>
</dbReference>
<evidence type="ECO:0000256" key="9">
    <source>
        <dbReference type="ARBA" id="ARBA00022946"/>
    </source>
</evidence>
<reference evidence="22 23" key="1">
    <citation type="submission" date="2016-04" db="EMBL/GenBank/DDBJ databases">
        <title>Evolutionary innovation and constraint leading to complex multicellularity in the Ascomycota.</title>
        <authorList>
            <person name="Cisse O."/>
            <person name="Nguyen A."/>
            <person name="Hewitt D.A."/>
            <person name="Jedd G."/>
            <person name="Stajich J.E."/>
        </authorList>
    </citation>
    <scope>NUCLEOTIDE SEQUENCE [LARGE SCALE GENOMIC DNA]</scope>
    <source>
        <strain evidence="22 23">DAH-3</strain>
    </source>
</reference>
<evidence type="ECO:0000256" key="18">
    <source>
        <dbReference type="ARBA" id="ARBA00073438"/>
    </source>
</evidence>
<feature type="domain" description="N-acetyltransferase" evidence="21">
    <location>
        <begin position="594"/>
        <end position="747"/>
    </location>
</feature>
<dbReference type="PANTHER" id="PTHR22589">
    <property type="entry name" value="CARNITINE O-ACYLTRANSFERASE"/>
    <property type="match status" value="1"/>
</dbReference>
<dbReference type="PANTHER" id="PTHR22589:SF103">
    <property type="entry name" value="CARNITINE O-ACETYL-TRANSFERASE, ISOFORM A-RELATED"/>
    <property type="match status" value="1"/>
</dbReference>
<dbReference type="STRING" id="1198029.A0A1U7LLH0"/>
<evidence type="ECO:0000256" key="11">
    <source>
        <dbReference type="ARBA" id="ARBA00023128"/>
    </source>
</evidence>
<dbReference type="AlphaFoldDB" id="A0A1U7LLH0"/>
<dbReference type="PROSITE" id="PS00440">
    <property type="entry name" value="ACYLTRANSF_C_2"/>
    <property type="match status" value="1"/>
</dbReference>
<dbReference type="SUPFAM" id="SSF52777">
    <property type="entry name" value="CoA-dependent acyltransferases"/>
    <property type="match status" value="2"/>
</dbReference>
<comment type="subcellular location">
    <subcellularLocation>
        <location evidence="2">Mitochondrion inner membrane</location>
        <topology evidence="2">Peripheral membrane protein</topology>
        <orientation evidence="2">Matrix side</orientation>
    </subcellularLocation>
    <subcellularLocation>
        <location evidence="1">Peroxisome</location>
    </subcellularLocation>
</comment>
<dbReference type="GO" id="GO:0006631">
    <property type="term" value="P:fatty acid metabolic process"/>
    <property type="evidence" value="ECO:0007669"/>
    <property type="project" value="UniProtKB-KW"/>
</dbReference>
<feature type="active site" description="Proton acceptor" evidence="19">
    <location>
        <position position="291"/>
    </location>
</feature>
<dbReference type="Pfam" id="PF00755">
    <property type="entry name" value="Carn_acyltransf"/>
    <property type="match status" value="1"/>
</dbReference>
<keyword evidence="9" id="KW-0809">Transit peptide</keyword>
<comment type="similarity">
    <text evidence="3 20">Belongs to the carnitine/choline acetyltransferase family.</text>
</comment>
<evidence type="ECO:0000256" key="13">
    <source>
        <dbReference type="ARBA" id="ARBA00023140"/>
    </source>
</evidence>
<dbReference type="SUPFAM" id="SSF55729">
    <property type="entry name" value="Acyl-CoA N-acyltransferases (Nat)"/>
    <property type="match status" value="1"/>
</dbReference>
<dbReference type="Proteomes" id="UP000186594">
    <property type="component" value="Unassembled WGS sequence"/>
</dbReference>
<evidence type="ECO:0000256" key="4">
    <source>
        <dbReference type="ARBA" id="ARBA00008694"/>
    </source>
</evidence>
<dbReference type="GO" id="GO:0004092">
    <property type="term" value="F:carnitine O-acetyltransferase activity"/>
    <property type="evidence" value="ECO:0007669"/>
    <property type="project" value="UniProtKB-EC"/>
</dbReference>
<evidence type="ECO:0000256" key="12">
    <source>
        <dbReference type="ARBA" id="ARBA00023136"/>
    </source>
</evidence>
<dbReference type="Gene3D" id="3.30.559.70">
    <property type="entry name" value="Choline/Carnitine o-acyltransferase, domain 2"/>
    <property type="match status" value="1"/>
</dbReference>
<keyword evidence="13" id="KW-0576">Peroxisome</keyword>
<dbReference type="GO" id="GO:0009437">
    <property type="term" value="P:carnitine metabolic process"/>
    <property type="evidence" value="ECO:0007669"/>
    <property type="project" value="TreeGrafter"/>
</dbReference>
<dbReference type="OMA" id="KMDGTPT"/>
<evidence type="ECO:0000256" key="17">
    <source>
        <dbReference type="ARBA" id="ARBA00066910"/>
    </source>
</evidence>
<evidence type="ECO:0000256" key="5">
    <source>
        <dbReference type="ARBA" id="ARBA00022448"/>
    </source>
</evidence>
<comment type="catalytic activity">
    <reaction evidence="15">
        <text>(R)-carnitine + acetyl-CoA = O-acetyl-(R)-carnitine + CoA</text>
        <dbReference type="Rhea" id="RHEA:21136"/>
        <dbReference type="ChEBI" id="CHEBI:16347"/>
        <dbReference type="ChEBI" id="CHEBI:57287"/>
        <dbReference type="ChEBI" id="CHEBI:57288"/>
        <dbReference type="ChEBI" id="CHEBI:57589"/>
        <dbReference type="EC" id="2.3.1.7"/>
    </reaction>
</comment>
<protein>
    <recommendedName>
        <fullName evidence="18">Carnitine O-acetyltransferase, mitochondrial</fullName>
        <ecNumber evidence="17">2.3.1.7</ecNumber>
    </recommendedName>
</protein>
<proteinExistence type="inferred from homology"/>